<dbReference type="EMBL" id="MK431897">
    <property type="protein sequence ID" value="QIT06460.1"/>
    <property type="molecule type" value="Genomic_DNA"/>
</dbReference>
<protein>
    <submittedName>
        <fullName evidence="2">ATP synthase F0 subunit 8</fullName>
    </submittedName>
</protein>
<reference evidence="2" key="1">
    <citation type="submission" date="2019-01" db="EMBL/GenBank/DDBJ databases">
        <title>Mitochondrial phylogenomics of Collembola.</title>
        <authorList>
            <person name="Sun X."/>
            <person name="Xie Z.-J."/>
            <person name="Dong J."/>
            <person name="Yu D.-Y."/>
        </authorList>
    </citation>
    <scope>NUCLEOTIDE SEQUENCE</scope>
</reference>
<name>A0A6H0EWR8_9HEXA</name>
<evidence type="ECO:0000313" key="2">
    <source>
        <dbReference type="EMBL" id="QIT06460.1"/>
    </source>
</evidence>
<keyword evidence="1" id="KW-1133">Transmembrane helix</keyword>
<geneLocation type="mitochondrion" evidence="2"/>
<evidence type="ECO:0000256" key="1">
    <source>
        <dbReference type="SAM" id="Phobius"/>
    </source>
</evidence>
<organism evidence="2">
    <name type="scientific">Mesaphorura yosii</name>
    <dbReference type="NCBI Taxonomy" id="1840514"/>
    <lineage>
        <taxon>Eukaryota</taxon>
        <taxon>Metazoa</taxon>
        <taxon>Ecdysozoa</taxon>
        <taxon>Arthropoda</taxon>
        <taxon>Hexapoda</taxon>
        <taxon>Collembola</taxon>
        <taxon>Poduromorpha</taxon>
        <taxon>Poduroidea</taxon>
        <taxon>Tullbergiidae</taxon>
        <taxon>Stenaphorurinae</taxon>
        <taxon>Mesaphorura</taxon>
    </lineage>
</organism>
<sequence length="50" mass="6398">MFPMNWLLLFYFIFFMFMIFITKLFFYLTPNHMSNPSTPKYLDIENKWMW</sequence>
<dbReference type="AlphaFoldDB" id="A0A6H0EWR8"/>
<feature type="transmembrane region" description="Helical" evidence="1">
    <location>
        <begin position="6"/>
        <end position="28"/>
    </location>
</feature>
<keyword evidence="1" id="KW-0812">Transmembrane</keyword>
<keyword evidence="2" id="KW-0496">Mitochondrion</keyword>
<gene>
    <name evidence="2" type="primary">ATP8</name>
</gene>
<keyword evidence="1" id="KW-0472">Membrane</keyword>
<proteinExistence type="predicted"/>
<accession>A0A6H0EWR8</accession>